<accession>G5HEP6</accession>
<dbReference type="EMBL" id="ADLJ01000007">
    <property type="protein sequence ID" value="EHF00005.1"/>
    <property type="molecule type" value="Genomic_DNA"/>
</dbReference>
<reference evidence="1 2" key="1">
    <citation type="submission" date="2011-08" db="EMBL/GenBank/DDBJ databases">
        <title>The Genome Sequence of Clostridium citroniae WAL-17108.</title>
        <authorList>
            <consortium name="The Broad Institute Genome Sequencing Platform"/>
            <person name="Earl A."/>
            <person name="Ward D."/>
            <person name="Feldgarden M."/>
            <person name="Gevers D."/>
            <person name="Finegold S.M."/>
            <person name="Summanen P.H."/>
            <person name="Molitoris D.R."/>
            <person name="Vaisanen M.L."/>
            <person name="Daigneault M."/>
            <person name="Allen-Vercoe E."/>
            <person name="Young S.K."/>
            <person name="Zeng Q."/>
            <person name="Gargeya S."/>
            <person name="Fitzgerald M."/>
            <person name="Haas B."/>
            <person name="Abouelleil A."/>
            <person name="Alvarado L."/>
            <person name="Arachchi H.M."/>
            <person name="Berlin A."/>
            <person name="Brown A."/>
            <person name="Chapman S.B."/>
            <person name="Chen Z."/>
            <person name="Dunbar C."/>
            <person name="Freedman E."/>
            <person name="Gearin G."/>
            <person name="Gellesch M."/>
            <person name="Goldberg J."/>
            <person name="Griggs A."/>
            <person name="Gujja S."/>
            <person name="Heiman D."/>
            <person name="Howarth C."/>
            <person name="Larson L."/>
            <person name="Lui A."/>
            <person name="MacDonald P.J.P."/>
            <person name="Montmayeur A."/>
            <person name="Murphy C."/>
            <person name="Neiman D."/>
            <person name="Pearson M."/>
            <person name="Priest M."/>
            <person name="Roberts A."/>
            <person name="Saif S."/>
            <person name="Shea T."/>
            <person name="Shenoy N."/>
            <person name="Sisk P."/>
            <person name="Stolte C."/>
            <person name="Sykes S."/>
            <person name="Wortman J."/>
            <person name="Nusbaum C."/>
            <person name="Birren B."/>
        </authorList>
    </citation>
    <scope>NUCLEOTIDE SEQUENCE [LARGE SCALE GENOMIC DNA]</scope>
    <source>
        <strain evidence="1 2">WAL-17108</strain>
    </source>
</reference>
<dbReference type="Proteomes" id="UP000003763">
    <property type="component" value="Unassembled WGS sequence"/>
</dbReference>
<dbReference type="AlphaFoldDB" id="G5HEP6"/>
<protein>
    <submittedName>
        <fullName evidence="1">Uncharacterized protein</fullName>
    </submittedName>
</protein>
<dbReference type="HOGENOM" id="CLU_2877862_0_0_9"/>
<sequence>MVTDEMMDAIDKLIEICSDEEQAKGMKSVREMLADFDEAGWLCTKRSSDCYKWLEGYLSCERK</sequence>
<comment type="caution">
    <text evidence="1">The sequence shown here is derived from an EMBL/GenBank/DDBJ whole genome shotgun (WGS) entry which is preliminary data.</text>
</comment>
<name>G5HEP6_9FIRM</name>
<proteinExistence type="predicted"/>
<dbReference type="RefSeq" id="WP_007859644.1">
    <property type="nucleotide sequence ID" value="NZ_JH376420.1"/>
</dbReference>
<gene>
    <name evidence="1" type="ORF">HMPREF9469_00919</name>
</gene>
<organism evidence="1 2">
    <name type="scientific">[Clostridium] citroniae WAL-17108</name>
    <dbReference type="NCBI Taxonomy" id="742733"/>
    <lineage>
        <taxon>Bacteria</taxon>
        <taxon>Bacillati</taxon>
        <taxon>Bacillota</taxon>
        <taxon>Clostridia</taxon>
        <taxon>Lachnospirales</taxon>
        <taxon>Lachnospiraceae</taxon>
        <taxon>Enterocloster</taxon>
    </lineage>
</organism>
<evidence type="ECO:0000313" key="1">
    <source>
        <dbReference type="EMBL" id="EHF00005.1"/>
    </source>
</evidence>
<evidence type="ECO:0000313" key="2">
    <source>
        <dbReference type="Proteomes" id="UP000003763"/>
    </source>
</evidence>